<dbReference type="RefSeq" id="WP_088001020.1">
    <property type="nucleotide sequence ID" value="NZ_BMHB01000002.1"/>
</dbReference>
<dbReference type="CDD" id="cd06170">
    <property type="entry name" value="LuxR_C_like"/>
    <property type="match status" value="1"/>
</dbReference>
<keyword evidence="1" id="KW-0805">Transcription regulation</keyword>
<accession>A0A8J3API3</accession>
<dbReference type="InterPro" id="IPR016032">
    <property type="entry name" value="Sig_transdc_resp-reg_C-effctor"/>
</dbReference>
<feature type="domain" description="HTH luxR-type" evidence="4">
    <location>
        <begin position="156"/>
        <end position="221"/>
    </location>
</feature>
<dbReference type="PROSITE" id="PS50043">
    <property type="entry name" value="HTH_LUXR_2"/>
    <property type="match status" value="1"/>
</dbReference>
<proteinExistence type="predicted"/>
<comment type="caution">
    <text evidence="5">The sequence shown here is derived from an EMBL/GenBank/DDBJ whole genome shotgun (WGS) entry which is preliminary data.</text>
</comment>
<evidence type="ECO:0000256" key="2">
    <source>
        <dbReference type="ARBA" id="ARBA00023125"/>
    </source>
</evidence>
<dbReference type="InterPro" id="IPR036388">
    <property type="entry name" value="WH-like_DNA-bd_sf"/>
</dbReference>
<evidence type="ECO:0000313" key="5">
    <source>
        <dbReference type="EMBL" id="GGI16419.1"/>
    </source>
</evidence>
<dbReference type="Proteomes" id="UP000626244">
    <property type="component" value="Unassembled WGS sequence"/>
</dbReference>
<dbReference type="SMART" id="SM00421">
    <property type="entry name" value="HTH_LUXR"/>
    <property type="match status" value="1"/>
</dbReference>
<dbReference type="InterPro" id="IPR039420">
    <property type="entry name" value="WalR-like"/>
</dbReference>
<protein>
    <recommendedName>
        <fullName evidence="4">HTH luxR-type domain-containing protein</fullName>
    </recommendedName>
</protein>
<evidence type="ECO:0000256" key="1">
    <source>
        <dbReference type="ARBA" id="ARBA00023015"/>
    </source>
</evidence>
<evidence type="ECO:0000313" key="6">
    <source>
        <dbReference type="Proteomes" id="UP000626244"/>
    </source>
</evidence>
<dbReference type="Gene3D" id="3.40.50.2300">
    <property type="match status" value="1"/>
</dbReference>
<dbReference type="SUPFAM" id="SSF46894">
    <property type="entry name" value="C-terminal effector domain of the bipartite response regulators"/>
    <property type="match status" value="1"/>
</dbReference>
<dbReference type="Pfam" id="PF00196">
    <property type="entry name" value="GerE"/>
    <property type="match status" value="1"/>
</dbReference>
<sequence>MITKVETDRIYKHNTVILVENSLIVLGVCRILDCYNLKIEMIEFENLMEKQYQNTIFITKVSKESMLHKVKLLLSTDGSTRIMTINNKIEINEIKKLVELGVKGILSNKLEEDELVQAIKQVALGYIFIENRYLKLLIQDYSRLKINSLQNKPVKAINIKKLLTNKEYEVINLVAEGLSCKQIADKLAISERSTRLHISKIIKKMEVKDKLNAVIKFLKIKWGKM</sequence>
<dbReference type="PANTHER" id="PTHR43214:SF43">
    <property type="entry name" value="TWO-COMPONENT RESPONSE REGULATOR"/>
    <property type="match status" value="1"/>
</dbReference>
<evidence type="ECO:0000259" key="4">
    <source>
        <dbReference type="PROSITE" id="PS50043"/>
    </source>
</evidence>
<dbReference type="GO" id="GO:0006355">
    <property type="term" value="P:regulation of DNA-templated transcription"/>
    <property type="evidence" value="ECO:0007669"/>
    <property type="project" value="InterPro"/>
</dbReference>
<dbReference type="AlphaFoldDB" id="A0A8J3API3"/>
<dbReference type="OrthoDB" id="192836at2"/>
<keyword evidence="3" id="KW-0804">Transcription</keyword>
<evidence type="ECO:0000256" key="3">
    <source>
        <dbReference type="ARBA" id="ARBA00023163"/>
    </source>
</evidence>
<organism evidence="5 6">
    <name type="scientific">Gottfriedia solisilvae</name>
    <dbReference type="NCBI Taxonomy" id="1516104"/>
    <lineage>
        <taxon>Bacteria</taxon>
        <taxon>Bacillati</taxon>
        <taxon>Bacillota</taxon>
        <taxon>Bacilli</taxon>
        <taxon>Bacillales</taxon>
        <taxon>Bacillaceae</taxon>
        <taxon>Gottfriedia</taxon>
    </lineage>
</organism>
<keyword evidence="6" id="KW-1185">Reference proteome</keyword>
<gene>
    <name evidence="5" type="ORF">GCM10007380_32870</name>
</gene>
<keyword evidence="2" id="KW-0238">DNA-binding</keyword>
<dbReference type="PRINTS" id="PR00038">
    <property type="entry name" value="HTHLUXR"/>
</dbReference>
<dbReference type="GO" id="GO:0003677">
    <property type="term" value="F:DNA binding"/>
    <property type="evidence" value="ECO:0007669"/>
    <property type="project" value="UniProtKB-KW"/>
</dbReference>
<reference evidence="6" key="1">
    <citation type="journal article" date="2019" name="Int. J. Syst. Evol. Microbiol.">
        <title>The Global Catalogue of Microorganisms (GCM) 10K type strain sequencing project: providing services to taxonomists for standard genome sequencing and annotation.</title>
        <authorList>
            <consortium name="The Broad Institute Genomics Platform"/>
            <consortium name="The Broad Institute Genome Sequencing Center for Infectious Disease"/>
            <person name="Wu L."/>
            <person name="Ma J."/>
        </authorList>
    </citation>
    <scope>NUCLEOTIDE SEQUENCE [LARGE SCALE GENOMIC DNA]</scope>
    <source>
        <strain evidence="6">CGMCC 1.14993</strain>
    </source>
</reference>
<name>A0A8J3API3_9BACI</name>
<dbReference type="InterPro" id="IPR000792">
    <property type="entry name" value="Tscrpt_reg_LuxR_C"/>
</dbReference>
<dbReference type="PANTHER" id="PTHR43214">
    <property type="entry name" value="TWO-COMPONENT RESPONSE REGULATOR"/>
    <property type="match status" value="1"/>
</dbReference>
<dbReference type="Gene3D" id="1.10.10.10">
    <property type="entry name" value="Winged helix-like DNA-binding domain superfamily/Winged helix DNA-binding domain"/>
    <property type="match status" value="1"/>
</dbReference>
<dbReference type="EMBL" id="BMHB01000002">
    <property type="protein sequence ID" value="GGI16419.1"/>
    <property type="molecule type" value="Genomic_DNA"/>
</dbReference>